<reference evidence="1 2" key="2">
    <citation type="submission" date="2020-09" db="EMBL/GenBank/DDBJ databases">
        <authorList>
            <person name="Chen F.-J."/>
            <person name="Lee Y.-T."/>
        </authorList>
    </citation>
    <scope>NUCLEOTIDE SEQUENCE [LARGE SCALE GENOMIC DNA]</scope>
    <source>
        <strain evidence="1 2">AS73</strain>
    </source>
</reference>
<evidence type="ECO:0000313" key="2">
    <source>
        <dbReference type="Proteomes" id="UP000516862"/>
    </source>
</evidence>
<dbReference type="InterPro" id="IPR010987">
    <property type="entry name" value="Glutathione-S-Trfase_C-like"/>
</dbReference>
<protein>
    <submittedName>
        <fullName evidence="1">Glutathione S-transferase family protein</fullName>
    </submittedName>
</protein>
<dbReference type="SFLD" id="SFLDS00019">
    <property type="entry name" value="Glutathione_Transferase_(cytos"/>
    <property type="match status" value="1"/>
</dbReference>
<proteinExistence type="predicted"/>
<dbReference type="InterPro" id="IPR050983">
    <property type="entry name" value="GST_Omega/HSP26"/>
</dbReference>
<dbReference type="EMBL" id="CP061561">
    <property type="protein sequence ID" value="QNX06779.1"/>
    <property type="molecule type" value="Genomic_DNA"/>
</dbReference>
<dbReference type="Pfam" id="PF14497">
    <property type="entry name" value="GST_C_3"/>
    <property type="match status" value="1"/>
</dbReference>
<dbReference type="InterPro" id="IPR036282">
    <property type="entry name" value="Glutathione-S-Trfase_C_sf"/>
</dbReference>
<reference evidence="2" key="1">
    <citation type="submission" date="2020-09" db="EMBL/GenBank/DDBJ databases">
        <title>Clinical and molecular characterization of Acinetobacter seifertii in Taiwan.</title>
        <authorList>
            <person name="Li L.-H."/>
            <person name="Yang Y.-S."/>
            <person name="Sun J.-R."/>
            <person name="Huang T.-W."/>
            <person name="Huang W.-C."/>
            <person name="Wang Y.-C."/>
            <person name="Kuo T.-H."/>
            <person name="Kuo S.-C."/>
            <person name="Chen T.-L."/>
        </authorList>
    </citation>
    <scope>NUCLEOTIDE SEQUENCE [LARGE SCALE GENOMIC DNA]</scope>
    <source>
        <strain evidence="2">AS73</strain>
    </source>
</reference>
<dbReference type="InterPro" id="IPR040079">
    <property type="entry name" value="Glutathione_S-Trfase"/>
</dbReference>
<keyword evidence="1" id="KW-0808">Transferase</keyword>
<accession>A0A7H2PV96</accession>
<dbReference type="PROSITE" id="PS50404">
    <property type="entry name" value="GST_NTER"/>
    <property type="match status" value="1"/>
</dbReference>
<dbReference type="AlphaFoldDB" id="A0A7H2PV96"/>
<dbReference type="PANTHER" id="PTHR43968:SF6">
    <property type="entry name" value="GLUTATHIONE S-TRANSFERASE OMEGA"/>
    <property type="match status" value="1"/>
</dbReference>
<dbReference type="SUPFAM" id="SSF52833">
    <property type="entry name" value="Thioredoxin-like"/>
    <property type="match status" value="1"/>
</dbReference>
<dbReference type="Gene3D" id="3.40.30.10">
    <property type="entry name" value="Glutaredoxin"/>
    <property type="match status" value="1"/>
</dbReference>
<dbReference type="InterPro" id="IPR036249">
    <property type="entry name" value="Thioredoxin-like_sf"/>
</dbReference>
<evidence type="ECO:0000313" key="1">
    <source>
        <dbReference type="EMBL" id="QNX06779.1"/>
    </source>
</evidence>
<organism evidence="1 2">
    <name type="scientific">Acinetobacter seifertii</name>
    <dbReference type="NCBI Taxonomy" id="1530123"/>
    <lineage>
        <taxon>Bacteria</taxon>
        <taxon>Pseudomonadati</taxon>
        <taxon>Pseudomonadota</taxon>
        <taxon>Gammaproteobacteria</taxon>
        <taxon>Moraxellales</taxon>
        <taxon>Moraxellaceae</taxon>
        <taxon>Acinetobacter</taxon>
        <taxon>Acinetobacter calcoaceticus/baumannii complex</taxon>
    </lineage>
</organism>
<dbReference type="GO" id="GO:0016740">
    <property type="term" value="F:transferase activity"/>
    <property type="evidence" value="ECO:0007669"/>
    <property type="project" value="UniProtKB-KW"/>
</dbReference>
<sequence length="228" mass="26145">MSDIILHQWEISPFCQKISRALKFKGISFNTVNYNGILGAKVPLLSKVGKVPVIDDKGQRIQDSTRIARYLDEAYPDTPRLYPEDPNQKALAELWEDWADESLYFYEVYLRINDSEALEEAIRISSIGRPAYEKPMVKAFILAELKTQLFFQGLGRMKAENVEAEFIKHLDRIEQVLSQSEWLVGDNQTIADIAGVAQLGEVVRTSKKFSKEILNRPFIALWYKKQTG</sequence>
<name>A0A7H2PV96_9GAMM</name>
<dbReference type="SUPFAM" id="SSF47616">
    <property type="entry name" value="GST C-terminal domain-like"/>
    <property type="match status" value="1"/>
</dbReference>
<dbReference type="InterPro" id="IPR004046">
    <property type="entry name" value="GST_C"/>
</dbReference>
<dbReference type="GO" id="GO:0005737">
    <property type="term" value="C:cytoplasm"/>
    <property type="evidence" value="ECO:0007669"/>
    <property type="project" value="TreeGrafter"/>
</dbReference>
<dbReference type="Proteomes" id="UP000516862">
    <property type="component" value="Chromosome"/>
</dbReference>
<dbReference type="PROSITE" id="PS50405">
    <property type="entry name" value="GST_CTER"/>
    <property type="match status" value="1"/>
</dbReference>
<dbReference type="Gene3D" id="1.20.1050.10">
    <property type="match status" value="1"/>
</dbReference>
<dbReference type="PANTHER" id="PTHR43968">
    <property type="match status" value="1"/>
</dbReference>
<dbReference type="RefSeq" id="WP_151685142.1">
    <property type="nucleotide sequence ID" value="NZ_BKEE01000030.1"/>
</dbReference>
<dbReference type="InterPro" id="IPR004045">
    <property type="entry name" value="Glutathione_S-Trfase_N"/>
</dbReference>
<gene>
    <name evidence="1" type="ORF">IC796_07905</name>
</gene>
<dbReference type="Pfam" id="PF13417">
    <property type="entry name" value="GST_N_3"/>
    <property type="match status" value="1"/>
</dbReference>